<dbReference type="Proteomes" id="UP000481861">
    <property type="component" value="Unassembled WGS sequence"/>
</dbReference>
<evidence type="ECO:0000313" key="1">
    <source>
        <dbReference type="EMBL" id="KAF2870477.1"/>
    </source>
</evidence>
<protein>
    <submittedName>
        <fullName evidence="1">Uncharacterized protein</fullName>
    </submittedName>
</protein>
<gene>
    <name evidence="1" type="ORF">BDV95DRAFT_573908</name>
</gene>
<accession>A0A7C8I479</accession>
<proteinExistence type="predicted"/>
<comment type="caution">
    <text evidence="1">The sequence shown here is derived from an EMBL/GenBank/DDBJ whole genome shotgun (WGS) entry which is preliminary data.</text>
</comment>
<dbReference type="OrthoDB" id="4475425at2759"/>
<keyword evidence="2" id="KW-1185">Reference proteome</keyword>
<organism evidence="1 2">
    <name type="scientific">Massariosphaeria phaeospora</name>
    <dbReference type="NCBI Taxonomy" id="100035"/>
    <lineage>
        <taxon>Eukaryota</taxon>
        <taxon>Fungi</taxon>
        <taxon>Dikarya</taxon>
        <taxon>Ascomycota</taxon>
        <taxon>Pezizomycotina</taxon>
        <taxon>Dothideomycetes</taxon>
        <taxon>Pleosporomycetidae</taxon>
        <taxon>Pleosporales</taxon>
        <taxon>Pleosporales incertae sedis</taxon>
        <taxon>Massariosphaeria</taxon>
    </lineage>
</organism>
<evidence type="ECO:0000313" key="2">
    <source>
        <dbReference type="Proteomes" id="UP000481861"/>
    </source>
</evidence>
<reference evidence="1 2" key="1">
    <citation type="submission" date="2020-01" db="EMBL/GenBank/DDBJ databases">
        <authorList>
            <consortium name="DOE Joint Genome Institute"/>
            <person name="Haridas S."/>
            <person name="Albert R."/>
            <person name="Binder M."/>
            <person name="Bloem J."/>
            <person name="Labutti K."/>
            <person name="Salamov A."/>
            <person name="Andreopoulos B."/>
            <person name="Baker S.E."/>
            <person name="Barry K."/>
            <person name="Bills G."/>
            <person name="Bluhm B.H."/>
            <person name="Cannon C."/>
            <person name="Castanera R."/>
            <person name="Culley D.E."/>
            <person name="Daum C."/>
            <person name="Ezra D."/>
            <person name="Gonzalez J.B."/>
            <person name="Henrissat B."/>
            <person name="Kuo A."/>
            <person name="Liang C."/>
            <person name="Lipzen A."/>
            <person name="Lutzoni F."/>
            <person name="Magnuson J."/>
            <person name="Mondo S."/>
            <person name="Nolan M."/>
            <person name="Ohm R."/>
            <person name="Pangilinan J."/>
            <person name="Park H.-J.H."/>
            <person name="Ramirez L."/>
            <person name="Alfaro M."/>
            <person name="Sun H."/>
            <person name="Tritt A."/>
            <person name="Yoshinaga Y."/>
            <person name="Zwiers L.-H.L."/>
            <person name="Turgeon B.G."/>
            <person name="Goodwin S.B."/>
            <person name="Spatafora J.W."/>
            <person name="Crous P.W."/>
            <person name="Grigoriev I.V."/>
        </authorList>
    </citation>
    <scope>NUCLEOTIDE SEQUENCE [LARGE SCALE GENOMIC DNA]</scope>
    <source>
        <strain evidence="1 2">CBS 611.86</strain>
    </source>
</reference>
<name>A0A7C8I479_9PLEO</name>
<dbReference type="AlphaFoldDB" id="A0A7C8I479"/>
<sequence>MPRLPNYYLQRALRHSSTFTISIQRAPALDITTEHLPFRHDTIYTAPRDELRYFRPVKLLLYTMGRFIRGTSLDSSPTEKQKANPLPAFIASLSTIPITEAISHLSALAPDLQTHLSATGIRLVTHAAYPDPARLNYLARIYLYAGRRCAADRAPLATRLQHRNLAPHFERLYEQSAKQVKNAPLAGTLTGVREITIGCACCVGAPWVVIPMGERMDGAMYFEEEVYRELWGQEKEKGSLYGFDDEKNKMARRMKASREQVERAMAREKLVVAR</sequence>
<dbReference type="EMBL" id="JAADJZ010000013">
    <property type="protein sequence ID" value="KAF2870477.1"/>
    <property type="molecule type" value="Genomic_DNA"/>
</dbReference>